<proteinExistence type="predicted"/>
<organism evidence="1 2">
    <name type="scientific">Lactobacillus phage Satyr</name>
    <dbReference type="NCBI Taxonomy" id="2070201"/>
    <lineage>
        <taxon>Viruses</taxon>
        <taxon>Duplodnaviria</taxon>
        <taxon>Heunggongvirae</taxon>
        <taxon>Uroviricota</taxon>
        <taxon>Caudoviricetes</taxon>
        <taxon>Tybeckvirinae</taxon>
        <taxon>Maenadvirus</taxon>
        <taxon>Maenadvirus satyr</taxon>
    </lineage>
</organism>
<evidence type="ECO:0000313" key="1">
    <source>
        <dbReference type="EMBL" id="AUV57351.1"/>
    </source>
</evidence>
<dbReference type="Proteomes" id="UP000241743">
    <property type="component" value="Segment"/>
</dbReference>
<evidence type="ECO:0000313" key="2">
    <source>
        <dbReference type="Proteomes" id="UP000241743"/>
    </source>
</evidence>
<name>A0A2K9V5B5_9CAUD</name>
<reference evidence="1 2" key="1">
    <citation type="submission" date="2017-12" db="EMBL/GenBank/DDBJ databases">
        <title>Lactobacillus phages that infect wine-derived L. plantarum strains.</title>
        <authorList>
            <person name="Kyrkou I."/>
            <person name="Hestbjerg Hansen L."/>
        </authorList>
    </citation>
    <scope>NUCLEOTIDE SEQUENCE [LARGE SCALE GENOMIC DNA]</scope>
</reference>
<dbReference type="RefSeq" id="YP_009797762.1">
    <property type="nucleotide sequence ID" value="NC_047918.1"/>
</dbReference>
<protein>
    <submittedName>
        <fullName evidence="1">Uncharacterized protein</fullName>
    </submittedName>
</protein>
<accession>A0A2K9V5B5</accession>
<dbReference type="GeneID" id="54988185"/>
<keyword evidence="2" id="KW-1185">Reference proteome</keyword>
<dbReference type="EMBL" id="MG744354">
    <property type="protein sequence ID" value="AUV57351.1"/>
    <property type="molecule type" value="Genomic_DNA"/>
</dbReference>
<dbReference type="KEGG" id="vg:54988185"/>
<sequence length="66" mass="7618">MSNNHKLTLIKAILYASDCVTEDEKLNAIRHLIHGWDKEPNIESQKPWLDDLSVETRDIIKSLSDD</sequence>